<dbReference type="CDD" id="cd00093">
    <property type="entry name" value="HTH_XRE"/>
    <property type="match status" value="1"/>
</dbReference>
<evidence type="ECO:0000256" key="3">
    <source>
        <dbReference type="ARBA" id="ARBA00023163"/>
    </source>
</evidence>
<evidence type="ECO:0000256" key="1">
    <source>
        <dbReference type="ARBA" id="ARBA00023015"/>
    </source>
</evidence>
<dbReference type="Gene3D" id="1.10.260.40">
    <property type="entry name" value="lambda repressor-like DNA-binding domains"/>
    <property type="match status" value="1"/>
</dbReference>
<dbReference type="PANTHER" id="PTHR40661:SF1">
    <property type="entry name" value="HTH CRO_C1-TYPE DOMAIN-CONTAINING PROTEIN"/>
    <property type="match status" value="1"/>
</dbReference>
<gene>
    <name evidence="5" type="ORF">P7I04_13075</name>
</gene>
<protein>
    <submittedName>
        <fullName evidence="5">Helix-turn-helix domain-containing protein</fullName>
    </submittedName>
</protein>
<feature type="domain" description="HTH cro/C1-type" evidence="4">
    <location>
        <begin position="7"/>
        <end position="61"/>
    </location>
</feature>
<dbReference type="PANTHER" id="PTHR40661">
    <property type="match status" value="1"/>
</dbReference>
<dbReference type="InterPro" id="IPR010982">
    <property type="entry name" value="Lambda_DNA-bd_dom_sf"/>
</dbReference>
<dbReference type="Gene3D" id="2.10.109.10">
    <property type="entry name" value="Umud Fragment, subunit A"/>
    <property type="match status" value="1"/>
</dbReference>
<dbReference type="Pfam" id="PF00717">
    <property type="entry name" value="Peptidase_S24"/>
    <property type="match status" value="1"/>
</dbReference>
<keyword evidence="1" id="KW-0805">Transcription regulation</keyword>
<reference evidence="5" key="1">
    <citation type="submission" date="2023-03" db="EMBL/GenBank/DDBJ databases">
        <authorList>
            <person name="Shen W."/>
            <person name="Cai J."/>
        </authorList>
    </citation>
    <scope>NUCLEOTIDE SEQUENCE</scope>
    <source>
        <strain evidence="5">Y37</strain>
    </source>
</reference>
<proteinExistence type="predicted"/>
<evidence type="ECO:0000313" key="6">
    <source>
        <dbReference type="Proteomes" id="UP001250218"/>
    </source>
</evidence>
<evidence type="ECO:0000313" key="5">
    <source>
        <dbReference type="EMBL" id="MDT2946954.1"/>
    </source>
</evidence>
<dbReference type="RefSeq" id="WP_311843784.1">
    <property type="nucleotide sequence ID" value="NZ_JARQDC010000017.1"/>
</dbReference>
<dbReference type="AlphaFoldDB" id="A0AAW8ULJ9"/>
<dbReference type="SMART" id="SM00530">
    <property type="entry name" value="HTH_XRE"/>
    <property type="match status" value="1"/>
</dbReference>
<dbReference type="SUPFAM" id="SSF51306">
    <property type="entry name" value="LexA/Signal peptidase"/>
    <property type="match status" value="1"/>
</dbReference>
<sequence>MSLPERLKLLRKEQKITQKNLALKLGIAQPRILEWEKGKRNPNKESLENLAKVFNVSVSYLLGESNVKDSDEIVEIMEKLEKPRQKKTIEFAHDQLRKQNEEKKVISLYNSLVAYEVEEEQALSAGRGEAYTDEVGKEVVYWDKDIKHDRAIVIRGNSMEPDYHYGQIALIRYQSCVDINGDIYAVDDVERGLAYIKSVYVEDDYIRLVSLNDDIDFEGNRLFPDILLPRDENTRIIGKVIEAFTPIEKV</sequence>
<name>A0AAW8ULJ9_9LACT</name>
<keyword evidence="3" id="KW-0804">Transcription</keyword>
<organism evidence="5 6">
    <name type="scientific">Lactococcus lactis</name>
    <dbReference type="NCBI Taxonomy" id="1358"/>
    <lineage>
        <taxon>Bacteria</taxon>
        <taxon>Bacillati</taxon>
        <taxon>Bacillota</taxon>
        <taxon>Bacilli</taxon>
        <taxon>Lactobacillales</taxon>
        <taxon>Streptococcaceae</taxon>
        <taxon>Lactococcus</taxon>
    </lineage>
</organism>
<dbReference type="Pfam" id="PF01381">
    <property type="entry name" value="HTH_3"/>
    <property type="match status" value="1"/>
</dbReference>
<dbReference type="CDD" id="cd06462">
    <property type="entry name" value="Peptidase_S24_S26"/>
    <property type="match status" value="1"/>
</dbReference>
<dbReference type="EMBL" id="JARQDL010000015">
    <property type="protein sequence ID" value="MDT2946954.1"/>
    <property type="molecule type" value="Genomic_DNA"/>
</dbReference>
<dbReference type="InterPro" id="IPR015927">
    <property type="entry name" value="Peptidase_S24_S26A/B/C"/>
</dbReference>
<comment type="caution">
    <text evidence="5">The sequence shown here is derived from an EMBL/GenBank/DDBJ whole genome shotgun (WGS) entry which is preliminary data.</text>
</comment>
<dbReference type="SUPFAM" id="SSF47413">
    <property type="entry name" value="lambda repressor-like DNA-binding domains"/>
    <property type="match status" value="1"/>
</dbReference>
<dbReference type="GO" id="GO:0003677">
    <property type="term" value="F:DNA binding"/>
    <property type="evidence" value="ECO:0007669"/>
    <property type="project" value="UniProtKB-KW"/>
</dbReference>
<dbReference type="InterPro" id="IPR036286">
    <property type="entry name" value="LexA/Signal_pep-like_sf"/>
</dbReference>
<keyword evidence="2" id="KW-0238">DNA-binding</keyword>
<evidence type="ECO:0000256" key="2">
    <source>
        <dbReference type="ARBA" id="ARBA00023125"/>
    </source>
</evidence>
<dbReference type="PROSITE" id="PS50943">
    <property type="entry name" value="HTH_CROC1"/>
    <property type="match status" value="1"/>
</dbReference>
<dbReference type="Proteomes" id="UP001250218">
    <property type="component" value="Unassembled WGS sequence"/>
</dbReference>
<accession>A0AAW8ULJ9</accession>
<evidence type="ECO:0000259" key="4">
    <source>
        <dbReference type="PROSITE" id="PS50943"/>
    </source>
</evidence>
<dbReference type="InterPro" id="IPR001387">
    <property type="entry name" value="Cro/C1-type_HTH"/>
</dbReference>